<accession>J3KBU3</accession>
<proteinExistence type="predicted"/>
<dbReference type="InParanoid" id="J3KBU3"/>
<gene>
    <name evidence="1" type="ORF">CIMG_03645</name>
</gene>
<keyword evidence="2" id="KW-1185">Reference proteome</keyword>
<dbReference type="AlphaFoldDB" id="J3KBU3"/>
<dbReference type="EMBL" id="GG704916">
    <property type="protein sequence ID" value="EAS32621.3"/>
    <property type="molecule type" value="Genomic_DNA"/>
</dbReference>
<evidence type="ECO:0000313" key="1">
    <source>
        <dbReference type="EMBL" id="EAS32621.3"/>
    </source>
</evidence>
<organism evidence="1 2">
    <name type="scientific">Coccidioides immitis (strain RS)</name>
    <name type="common">Valley fever fungus</name>
    <dbReference type="NCBI Taxonomy" id="246410"/>
    <lineage>
        <taxon>Eukaryota</taxon>
        <taxon>Fungi</taxon>
        <taxon>Dikarya</taxon>
        <taxon>Ascomycota</taxon>
        <taxon>Pezizomycotina</taxon>
        <taxon>Eurotiomycetes</taxon>
        <taxon>Eurotiomycetidae</taxon>
        <taxon>Onygenales</taxon>
        <taxon>Onygenaceae</taxon>
        <taxon>Coccidioides</taxon>
    </lineage>
</organism>
<protein>
    <submittedName>
        <fullName evidence="1">Uncharacterized protein</fullName>
    </submittedName>
</protein>
<reference evidence="2" key="2">
    <citation type="journal article" date="2010" name="Genome Res.">
        <title>Population genomic sequencing of Coccidioides fungi reveals recent hybridization and transposon control.</title>
        <authorList>
            <person name="Neafsey D.E."/>
            <person name="Barker B.M."/>
            <person name="Sharpton T.J."/>
            <person name="Stajich J.E."/>
            <person name="Park D.J."/>
            <person name="Whiston E."/>
            <person name="Hung C.-Y."/>
            <person name="McMahan C."/>
            <person name="White J."/>
            <person name="Sykes S."/>
            <person name="Heiman D."/>
            <person name="Young S."/>
            <person name="Zeng Q."/>
            <person name="Abouelleil A."/>
            <person name="Aftuck L."/>
            <person name="Bessette D."/>
            <person name="Brown A."/>
            <person name="FitzGerald M."/>
            <person name="Lui A."/>
            <person name="Macdonald J.P."/>
            <person name="Priest M."/>
            <person name="Orbach M.J."/>
            <person name="Galgiani J.N."/>
            <person name="Kirkland T.N."/>
            <person name="Cole G.T."/>
            <person name="Birren B.W."/>
            <person name="Henn M.R."/>
            <person name="Taylor J.W."/>
            <person name="Rounsley S.D."/>
        </authorList>
    </citation>
    <scope>GENOME REANNOTATION</scope>
    <source>
        <strain evidence="2">RS</strain>
    </source>
</reference>
<dbReference type="VEuPathDB" id="FungiDB:CIMG_03645"/>
<dbReference type="GeneID" id="4564443"/>
<dbReference type="KEGG" id="cim:CIMG_03645"/>
<sequence length="230" mass="25670">MDPLWTRRNAVWTSALGFSPQLQGIEGAEKESNHAILLMLRAEAHARNPSQDVTALLPRIKGRVVALEHGPKSGQLDLSPININHGFPRFGVRGWLDPWMYTPCLVCMYTEYCMLPSTLPLSDFQSQAPGNVFNDVTILDTNILRPHSQNNHSSGEKYSVWEATTFIQDKGGITAHMFGAGMVWVCSPNFNRVRGRAHKDSCISNTCGAVHPYWLSLDLIKKSLKLAKRV</sequence>
<dbReference type="RefSeq" id="XP_001244204.2">
    <property type="nucleotide sequence ID" value="XM_001244203.2"/>
</dbReference>
<reference evidence="2" key="1">
    <citation type="journal article" date="2009" name="Genome Res.">
        <title>Comparative genomic analyses of the human fungal pathogens Coccidioides and their relatives.</title>
        <authorList>
            <person name="Sharpton T.J."/>
            <person name="Stajich J.E."/>
            <person name="Rounsley S.D."/>
            <person name="Gardner M.J."/>
            <person name="Wortman J.R."/>
            <person name="Jordar V.S."/>
            <person name="Maiti R."/>
            <person name="Kodira C.D."/>
            <person name="Neafsey D.E."/>
            <person name="Zeng Q."/>
            <person name="Hung C.-Y."/>
            <person name="McMahan C."/>
            <person name="Muszewska A."/>
            <person name="Grynberg M."/>
            <person name="Mandel M.A."/>
            <person name="Kellner E.M."/>
            <person name="Barker B.M."/>
            <person name="Galgiani J.N."/>
            <person name="Orbach M.J."/>
            <person name="Kirkland T.N."/>
            <person name="Cole G.T."/>
            <person name="Henn M.R."/>
            <person name="Birren B.W."/>
            <person name="Taylor J.W."/>
        </authorList>
    </citation>
    <scope>NUCLEOTIDE SEQUENCE [LARGE SCALE GENOMIC DNA]</scope>
    <source>
        <strain evidence="2">RS</strain>
    </source>
</reference>
<dbReference type="Proteomes" id="UP000001261">
    <property type="component" value="Unassembled WGS sequence"/>
</dbReference>
<name>J3KBU3_COCIM</name>
<evidence type="ECO:0000313" key="2">
    <source>
        <dbReference type="Proteomes" id="UP000001261"/>
    </source>
</evidence>